<name>U2YR25_9SPHN</name>
<dbReference type="PROSITE" id="PS51502">
    <property type="entry name" value="S_R_A_B_BARREL"/>
    <property type="match status" value="1"/>
</dbReference>
<dbReference type="eggNOG" id="ENOG5031RSV">
    <property type="taxonomic scope" value="Bacteria"/>
</dbReference>
<organism evidence="2 3">
    <name type="scientific">Caenibius tardaugens NBRC 16725</name>
    <dbReference type="NCBI Taxonomy" id="1219035"/>
    <lineage>
        <taxon>Bacteria</taxon>
        <taxon>Pseudomonadati</taxon>
        <taxon>Pseudomonadota</taxon>
        <taxon>Alphaproteobacteria</taxon>
        <taxon>Sphingomonadales</taxon>
        <taxon>Erythrobacteraceae</taxon>
        <taxon>Caenibius</taxon>
    </lineage>
</organism>
<comment type="caution">
    <text evidence="2">The sequence shown here is derived from an EMBL/GenBank/DDBJ whole genome shotgun (WGS) entry which is preliminary data.</text>
</comment>
<evidence type="ECO:0000259" key="1">
    <source>
        <dbReference type="PROSITE" id="PS51502"/>
    </source>
</evidence>
<dbReference type="SMART" id="SM00886">
    <property type="entry name" value="Dabb"/>
    <property type="match status" value="1"/>
</dbReference>
<dbReference type="OrthoDB" id="7565202at2"/>
<dbReference type="Proteomes" id="UP000016568">
    <property type="component" value="Unassembled WGS sequence"/>
</dbReference>
<accession>U2YR25</accession>
<dbReference type="RefSeq" id="WP_021691990.1">
    <property type="nucleotide sequence ID" value="NZ_BASZ01000025.1"/>
</dbReference>
<evidence type="ECO:0000313" key="2">
    <source>
        <dbReference type="EMBL" id="GAD51172.1"/>
    </source>
</evidence>
<dbReference type="SUPFAM" id="SSF54909">
    <property type="entry name" value="Dimeric alpha+beta barrel"/>
    <property type="match status" value="1"/>
</dbReference>
<protein>
    <recommendedName>
        <fullName evidence="1">Stress-response A/B barrel domain-containing protein</fullName>
    </recommendedName>
</protein>
<reference evidence="2 3" key="1">
    <citation type="submission" date="2013-09" db="EMBL/GenBank/DDBJ databases">
        <title>Whole genome shotgun sequence of Novosphingobium tardaugens NBRC 16725.</title>
        <authorList>
            <person name="Isaki S."/>
            <person name="Hosoyama A."/>
            <person name="Tsuchikane K."/>
            <person name="Katsumata H."/>
            <person name="Ando Y."/>
            <person name="Yamazaki S."/>
            <person name="Fujita N."/>
        </authorList>
    </citation>
    <scope>NUCLEOTIDE SEQUENCE [LARGE SCALE GENOMIC DNA]</scope>
    <source>
        <strain evidence="2 3">NBRC 16725</strain>
    </source>
</reference>
<dbReference type="InterPro" id="IPR013097">
    <property type="entry name" value="Dabb"/>
</dbReference>
<sequence length="217" mass="23960">MYNLLKVIGVTDKARDNFGPALSDATQALPGITSSLVAPTLPGVYNGGDYIWRVSFTDQAAAQAAIASDAGQAVTALLNTPSTITSLEGADFETGHAGGDRDAASGLYRVALFCANRNPTPERLRAFSRDTQIMPNHVRSIVRWELSQSDLSTGGLPWTHIWEQEYADRTGLEGPYMMHPVHWAHVERWFDTEYPDYLVDRHLVHTFCALDQAILNR</sequence>
<gene>
    <name evidence="2" type="ORF">NT2_25_00080</name>
</gene>
<dbReference type="AlphaFoldDB" id="U2YR25"/>
<dbReference type="InterPro" id="IPR011008">
    <property type="entry name" value="Dimeric_a/b-barrel"/>
</dbReference>
<evidence type="ECO:0000313" key="3">
    <source>
        <dbReference type="Proteomes" id="UP000016568"/>
    </source>
</evidence>
<feature type="domain" description="Stress-response A/B barrel" evidence="1">
    <location>
        <begin position="107"/>
        <end position="207"/>
    </location>
</feature>
<keyword evidence="3" id="KW-1185">Reference proteome</keyword>
<proteinExistence type="predicted"/>
<dbReference type="KEGG" id="ntd:EGO55_04230"/>
<dbReference type="EMBL" id="BASZ01000025">
    <property type="protein sequence ID" value="GAD51172.1"/>
    <property type="molecule type" value="Genomic_DNA"/>
</dbReference>